<dbReference type="InterPro" id="IPR013656">
    <property type="entry name" value="PAS_4"/>
</dbReference>
<dbReference type="InterPro" id="IPR036457">
    <property type="entry name" value="PPM-type-like_dom_sf"/>
</dbReference>
<dbReference type="SUPFAM" id="SSF55785">
    <property type="entry name" value="PYP-like sensor domain (PAS domain)"/>
    <property type="match status" value="2"/>
</dbReference>
<dbReference type="PANTHER" id="PTHR43156">
    <property type="entry name" value="STAGE II SPORULATION PROTEIN E-RELATED"/>
    <property type="match status" value="1"/>
</dbReference>
<dbReference type="Pfam" id="PF13185">
    <property type="entry name" value="GAF_2"/>
    <property type="match status" value="1"/>
</dbReference>
<name>A0ABS4M9K1_9ACTN</name>
<accession>A0ABS4M9K1</accession>
<dbReference type="InterPro" id="IPR052016">
    <property type="entry name" value="Bact_Sigma-Reg"/>
</dbReference>
<sequence length="823" mass="87991">MGVWGLPYGDGVADGVVDPFDFATAALVMVDAAGLIECWSAEAEKLLGYSSADVLGHPASAVLDSQDGLAALVEGRLVADSWEGRISVRHHGGHSVELGLRVRALRVPCGRGGWIAALCSAAALQRWELGQATMQGLLTQSPIGIAVLDTQLRCEWCNEALATMEGLPAEESAAVPERHRGGLPAIERQAGRALATGEVLSAVEHEAPQPGVTGQVNAEHLRLRTSFPLRARTGATLGVCQTAMDFIDRERDKGRRRLVLVNEAGERIGTTLELGRTVEELAEVLVPQFADFVAVDLVDGVRPPEDLATRPRKGQGGLYRAAHLSIRSDDPEAVVAIGAPTHYPAQSPQSRCLATGLSVRDADVSASTAWLDGDPLRLDAFRRIGVHSHMVVPLRARGVTAGVVTMLRWENPDAFDEDDQLLVEELSGRAAVCVDNARRFAREHSAALALQTSLLPPALPDLSAVEVAYRYLPADAEAGVGGDWFDVIPLSGARVALVVGDVVGHGIHAAASMGRLRAAVQTLADMDLPPEELLTHVDDLVLRLSEEAEAASDGVVIGATCVYAVYDPIGRKLSVARAGHPSPGLAHQSEPVEILDVPAGPPLGLGGFPFESVEFDVEEGSVMALFTDGLIEASDHDVDAGLERLCFALAHPDRPLEEICDTMVRTLLPDRPRDDVACLVVRTRGLDCDRVATWDIPSTPSSVAEARSEVVAQLARWNLDDIAFTTELIVSELVTNAMKHAHGPIGLRLIHDRTLICEVSDASNTSPRLRRARSSDEGGRGLFLVAQLAQRWGTRYTTPGKTIWTEQPLPARAHDVTRAATAE</sequence>
<dbReference type="InterPro" id="IPR003594">
    <property type="entry name" value="HATPase_dom"/>
</dbReference>
<organism evidence="3 4">
    <name type="scientific">Streptomyces griseochromogenes</name>
    <dbReference type="NCBI Taxonomy" id="68214"/>
    <lineage>
        <taxon>Bacteria</taxon>
        <taxon>Bacillati</taxon>
        <taxon>Actinomycetota</taxon>
        <taxon>Actinomycetes</taxon>
        <taxon>Kitasatosporales</taxon>
        <taxon>Streptomycetaceae</taxon>
        <taxon>Streptomyces</taxon>
    </lineage>
</organism>
<dbReference type="PANTHER" id="PTHR43156:SF2">
    <property type="entry name" value="STAGE II SPORULATION PROTEIN E"/>
    <property type="match status" value="1"/>
</dbReference>
<feature type="domain" description="PAS" evidence="2">
    <location>
        <begin position="20"/>
        <end position="56"/>
    </location>
</feature>
<protein>
    <submittedName>
        <fullName evidence="3">PAS domain S-box-containing protein</fullName>
    </submittedName>
</protein>
<dbReference type="InterPro" id="IPR029016">
    <property type="entry name" value="GAF-like_dom_sf"/>
</dbReference>
<keyword evidence="1" id="KW-0378">Hydrolase</keyword>
<evidence type="ECO:0000259" key="2">
    <source>
        <dbReference type="PROSITE" id="PS50112"/>
    </source>
</evidence>
<dbReference type="Pfam" id="PF13581">
    <property type="entry name" value="HATPase_c_2"/>
    <property type="match status" value="1"/>
</dbReference>
<dbReference type="Proteomes" id="UP001519309">
    <property type="component" value="Unassembled WGS sequence"/>
</dbReference>
<dbReference type="SUPFAM" id="SSF81606">
    <property type="entry name" value="PP2C-like"/>
    <property type="match status" value="1"/>
</dbReference>
<dbReference type="Gene3D" id="3.60.40.10">
    <property type="entry name" value="PPM-type phosphatase domain"/>
    <property type="match status" value="1"/>
</dbReference>
<gene>
    <name evidence="3" type="ORF">J2Z21_009058</name>
</gene>
<dbReference type="CDD" id="cd16936">
    <property type="entry name" value="HATPase_RsbW-like"/>
    <property type="match status" value="1"/>
</dbReference>
<dbReference type="EMBL" id="JAGGLP010000038">
    <property type="protein sequence ID" value="MBP2056041.1"/>
    <property type="molecule type" value="Genomic_DNA"/>
</dbReference>
<dbReference type="InterPro" id="IPR035965">
    <property type="entry name" value="PAS-like_dom_sf"/>
</dbReference>
<dbReference type="SUPFAM" id="SSF55781">
    <property type="entry name" value="GAF domain-like"/>
    <property type="match status" value="1"/>
</dbReference>
<reference evidence="3 4" key="1">
    <citation type="submission" date="2021-03" db="EMBL/GenBank/DDBJ databases">
        <title>Genomic Encyclopedia of Type Strains, Phase IV (KMG-IV): sequencing the most valuable type-strain genomes for metagenomic binning, comparative biology and taxonomic classification.</title>
        <authorList>
            <person name="Goeker M."/>
        </authorList>
    </citation>
    <scope>NUCLEOTIDE SEQUENCE [LARGE SCALE GENOMIC DNA]</scope>
    <source>
        <strain evidence="3 4">DSM 40499</strain>
    </source>
</reference>
<dbReference type="CDD" id="cd00130">
    <property type="entry name" value="PAS"/>
    <property type="match status" value="1"/>
</dbReference>
<dbReference type="Pfam" id="PF08448">
    <property type="entry name" value="PAS_4"/>
    <property type="match status" value="1"/>
</dbReference>
<evidence type="ECO:0000256" key="1">
    <source>
        <dbReference type="ARBA" id="ARBA00022801"/>
    </source>
</evidence>
<dbReference type="Pfam" id="PF07228">
    <property type="entry name" value="SpoIIE"/>
    <property type="match status" value="1"/>
</dbReference>
<dbReference type="InterPro" id="IPR000014">
    <property type="entry name" value="PAS"/>
</dbReference>
<dbReference type="PROSITE" id="PS50112">
    <property type="entry name" value="PAS"/>
    <property type="match status" value="1"/>
</dbReference>
<dbReference type="SMART" id="SM00331">
    <property type="entry name" value="PP2C_SIG"/>
    <property type="match status" value="1"/>
</dbReference>
<comment type="caution">
    <text evidence="3">The sequence shown here is derived from an EMBL/GenBank/DDBJ whole genome shotgun (WGS) entry which is preliminary data.</text>
</comment>
<dbReference type="Gene3D" id="3.30.450.20">
    <property type="entry name" value="PAS domain"/>
    <property type="match status" value="2"/>
</dbReference>
<dbReference type="InterPro" id="IPR003018">
    <property type="entry name" value="GAF"/>
</dbReference>
<dbReference type="InterPro" id="IPR036890">
    <property type="entry name" value="HATPase_C_sf"/>
</dbReference>
<proteinExistence type="predicted"/>
<evidence type="ECO:0000313" key="4">
    <source>
        <dbReference type="Proteomes" id="UP001519309"/>
    </source>
</evidence>
<dbReference type="SUPFAM" id="SSF55874">
    <property type="entry name" value="ATPase domain of HSP90 chaperone/DNA topoisomerase II/histidine kinase"/>
    <property type="match status" value="1"/>
</dbReference>
<dbReference type="Gene3D" id="3.30.565.10">
    <property type="entry name" value="Histidine kinase-like ATPase, C-terminal domain"/>
    <property type="match status" value="1"/>
</dbReference>
<dbReference type="RefSeq" id="WP_237281562.1">
    <property type="nucleotide sequence ID" value="NZ_CP016279.1"/>
</dbReference>
<dbReference type="Gene3D" id="3.30.450.40">
    <property type="match status" value="1"/>
</dbReference>
<keyword evidence="4" id="KW-1185">Reference proteome</keyword>
<dbReference type="InterPro" id="IPR001932">
    <property type="entry name" value="PPM-type_phosphatase-like_dom"/>
</dbReference>
<evidence type="ECO:0000313" key="3">
    <source>
        <dbReference type="EMBL" id="MBP2056041.1"/>
    </source>
</evidence>